<evidence type="ECO:0000256" key="5">
    <source>
        <dbReference type="ARBA" id="ARBA00022723"/>
    </source>
</evidence>
<evidence type="ECO:0000256" key="4">
    <source>
        <dbReference type="ARBA" id="ARBA00012381"/>
    </source>
</evidence>
<dbReference type="NCBIfam" id="NF001299">
    <property type="entry name" value="PRK00241.1"/>
    <property type="match status" value="1"/>
</dbReference>
<dbReference type="InterPro" id="IPR020084">
    <property type="entry name" value="NUDIX_hydrolase_CS"/>
</dbReference>
<name>A0A4P7XGK0_9ALTE</name>
<evidence type="ECO:0000256" key="2">
    <source>
        <dbReference type="ARBA" id="ARBA00001947"/>
    </source>
</evidence>
<dbReference type="Gene3D" id="3.90.79.20">
    <property type="match status" value="1"/>
</dbReference>
<dbReference type="InterPro" id="IPR050241">
    <property type="entry name" value="NAD-cap_RNA_hydrolase_NudC"/>
</dbReference>
<sequence length="270" mass="30124">MSRPLPVWHLTPPTAASRMLVFSGNELIGADATSAEPMFRYADLTRLGTQPLEPILVARWNDEDVYAVALAEPPAEFSRRGLHSVLSAGQPDFAALASTALQLLHWQRDNRFCGRCGAATRLHAKERAFFCDSCQHRFFPRLSPCVIVAIRRRGQVLLAQSHFSAGKFYSLIAGFVEPGESAEEAVHREVLEETGLSVTNLRYVESQSWAFPHQLMLGYVVDYLDGDLVLEQEELATADWFDEQTLPTVPGRWTIAGRLIQAALSRDLLE</sequence>
<dbReference type="Proteomes" id="UP000298049">
    <property type="component" value="Chromosome"/>
</dbReference>
<organism evidence="12 13">
    <name type="scientific">Hydrocarboniclastica marina</name>
    <dbReference type="NCBI Taxonomy" id="2259620"/>
    <lineage>
        <taxon>Bacteria</taxon>
        <taxon>Pseudomonadati</taxon>
        <taxon>Pseudomonadota</taxon>
        <taxon>Gammaproteobacteria</taxon>
        <taxon>Alteromonadales</taxon>
        <taxon>Alteromonadaceae</taxon>
        <taxon>Hydrocarboniclastica</taxon>
    </lineage>
</organism>
<feature type="domain" description="Nudix hydrolase" evidence="11">
    <location>
        <begin position="140"/>
        <end position="264"/>
    </location>
</feature>
<dbReference type="EC" id="3.6.1.22" evidence="4"/>
<dbReference type="CDD" id="cd03429">
    <property type="entry name" value="NUDIX_NADH_pyrophosphatase_Nudt13"/>
    <property type="match status" value="1"/>
</dbReference>
<dbReference type="GO" id="GO:0046872">
    <property type="term" value="F:metal ion binding"/>
    <property type="evidence" value="ECO:0007669"/>
    <property type="project" value="UniProtKB-KW"/>
</dbReference>
<keyword evidence="6 10" id="KW-0378">Hydrolase</keyword>
<dbReference type="InterPro" id="IPR020476">
    <property type="entry name" value="Nudix_hydrolase"/>
</dbReference>
<evidence type="ECO:0000256" key="9">
    <source>
        <dbReference type="ARBA" id="ARBA00023679"/>
    </source>
</evidence>
<dbReference type="InterPro" id="IPR049734">
    <property type="entry name" value="NudC-like_C"/>
</dbReference>
<dbReference type="PRINTS" id="PR00502">
    <property type="entry name" value="NUDIXFAMILY"/>
</dbReference>
<evidence type="ECO:0000256" key="7">
    <source>
        <dbReference type="ARBA" id="ARBA00022842"/>
    </source>
</evidence>
<gene>
    <name evidence="12" type="ORF">soil367_04855</name>
</gene>
<keyword evidence="7" id="KW-0460">Magnesium</keyword>
<dbReference type="GO" id="GO:0006742">
    <property type="term" value="P:NADP+ catabolic process"/>
    <property type="evidence" value="ECO:0007669"/>
    <property type="project" value="TreeGrafter"/>
</dbReference>
<comment type="similarity">
    <text evidence="3">Belongs to the Nudix hydrolase family. NudC subfamily.</text>
</comment>
<evidence type="ECO:0000256" key="8">
    <source>
        <dbReference type="ARBA" id="ARBA00023027"/>
    </source>
</evidence>
<dbReference type="InterPro" id="IPR015375">
    <property type="entry name" value="NADH_PPase-like_N"/>
</dbReference>
<dbReference type="Gene3D" id="3.90.79.10">
    <property type="entry name" value="Nucleoside Triphosphate Pyrophosphohydrolase"/>
    <property type="match status" value="1"/>
</dbReference>
<dbReference type="GO" id="GO:0005829">
    <property type="term" value="C:cytosol"/>
    <property type="evidence" value="ECO:0007669"/>
    <property type="project" value="TreeGrafter"/>
</dbReference>
<dbReference type="AlphaFoldDB" id="A0A4P7XGK0"/>
<proteinExistence type="inferred from homology"/>
<dbReference type="GO" id="GO:0110153">
    <property type="term" value="F:RNA NAD-cap (NMN-forming) hydrolase activity"/>
    <property type="evidence" value="ECO:0007669"/>
    <property type="project" value="RHEA"/>
</dbReference>
<dbReference type="InterPro" id="IPR015797">
    <property type="entry name" value="NUDIX_hydrolase-like_dom_sf"/>
</dbReference>
<keyword evidence="8" id="KW-0520">NAD</keyword>
<keyword evidence="5" id="KW-0479">Metal-binding</keyword>
<comment type="cofactor">
    <cofactor evidence="2">
        <name>Zn(2+)</name>
        <dbReference type="ChEBI" id="CHEBI:29105"/>
    </cofactor>
</comment>
<accession>A0A4P7XGK0</accession>
<dbReference type="GO" id="GO:0019677">
    <property type="term" value="P:NAD+ catabolic process"/>
    <property type="evidence" value="ECO:0007669"/>
    <property type="project" value="TreeGrafter"/>
</dbReference>
<dbReference type="RefSeq" id="WP_136547458.1">
    <property type="nucleotide sequence ID" value="NZ_CP031093.1"/>
</dbReference>
<protein>
    <recommendedName>
        <fullName evidence="4">NAD(+) diphosphatase</fullName>
        <ecNumber evidence="4">3.6.1.22</ecNumber>
    </recommendedName>
</protein>
<dbReference type="GO" id="GO:0035529">
    <property type="term" value="F:NADH pyrophosphatase activity"/>
    <property type="evidence" value="ECO:0007669"/>
    <property type="project" value="TreeGrafter"/>
</dbReference>
<dbReference type="InterPro" id="IPR000086">
    <property type="entry name" value="NUDIX_hydrolase_dom"/>
</dbReference>
<dbReference type="Pfam" id="PF00293">
    <property type="entry name" value="NUDIX"/>
    <property type="match status" value="1"/>
</dbReference>
<dbReference type="Pfam" id="PF09297">
    <property type="entry name" value="Zn_ribbon_NUD"/>
    <property type="match status" value="1"/>
</dbReference>
<dbReference type="SUPFAM" id="SSF55811">
    <property type="entry name" value="Nudix"/>
    <property type="match status" value="2"/>
</dbReference>
<dbReference type="Pfam" id="PF09296">
    <property type="entry name" value="NUDIX-like"/>
    <property type="match status" value="1"/>
</dbReference>
<evidence type="ECO:0000256" key="6">
    <source>
        <dbReference type="ARBA" id="ARBA00022801"/>
    </source>
</evidence>
<dbReference type="KEGG" id="hmi:soil367_04855"/>
<reference evidence="12 13" key="1">
    <citation type="submission" date="2018-07" db="EMBL/GenBank/DDBJ databases">
        <title>Marsedoiliclastica nanhaica gen. nov. sp. nov., a novel marine hydrocarbonoclastic bacterium isolated from an in-situ enriched hydrocarbon-degrading consortium in deep-sea sediment.</title>
        <authorList>
            <person name="Dong C."/>
            <person name="Ma T."/>
            <person name="Liu R."/>
            <person name="Shao Z."/>
        </authorList>
    </citation>
    <scope>NUCLEOTIDE SEQUENCE [LARGE SCALE GENOMIC DNA]</scope>
    <source>
        <strain evidence="13">soil36-7</strain>
    </source>
</reference>
<dbReference type="InterPro" id="IPR015376">
    <property type="entry name" value="Znr_NADH_PPase"/>
</dbReference>
<dbReference type="PANTHER" id="PTHR42904:SF6">
    <property type="entry name" value="NAD-CAPPED RNA HYDROLASE NUDT12"/>
    <property type="match status" value="1"/>
</dbReference>
<evidence type="ECO:0000256" key="10">
    <source>
        <dbReference type="RuleBase" id="RU003476"/>
    </source>
</evidence>
<comment type="cofactor">
    <cofactor evidence="1">
        <name>Mg(2+)</name>
        <dbReference type="ChEBI" id="CHEBI:18420"/>
    </cofactor>
</comment>
<evidence type="ECO:0000259" key="11">
    <source>
        <dbReference type="PROSITE" id="PS51462"/>
    </source>
</evidence>
<comment type="catalytic activity">
    <reaction evidence="9">
        <text>a 5'-end NAD(+)-phospho-ribonucleoside in mRNA + H2O = a 5'-end phospho-adenosine-phospho-ribonucleoside in mRNA + beta-nicotinamide D-ribonucleotide + 2 H(+)</text>
        <dbReference type="Rhea" id="RHEA:60876"/>
        <dbReference type="Rhea" id="RHEA-COMP:15698"/>
        <dbReference type="Rhea" id="RHEA-COMP:15719"/>
        <dbReference type="ChEBI" id="CHEBI:14649"/>
        <dbReference type="ChEBI" id="CHEBI:15377"/>
        <dbReference type="ChEBI" id="CHEBI:15378"/>
        <dbReference type="ChEBI" id="CHEBI:144029"/>
        <dbReference type="ChEBI" id="CHEBI:144051"/>
    </reaction>
    <physiologicalReaction direction="left-to-right" evidence="9">
        <dbReference type="Rhea" id="RHEA:60877"/>
    </physiologicalReaction>
</comment>
<dbReference type="EMBL" id="CP031093">
    <property type="protein sequence ID" value="QCF25312.1"/>
    <property type="molecule type" value="Genomic_DNA"/>
</dbReference>
<dbReference type="PROSITE" id="PS00893">
    <property type="entry name" value="NUDIX_BOX"/>
    <property type="match status" value="1"/>
</dbReference>
<evidence type="ECO:0000313" key="12">
    <source>
        <dbReference type="EMBL" id="QCF25312.1"/>
    </source>
</evidence>
<evidence type="ECO:0000256" key="3">
    <source>
        <dbReference type="ARBA" id="ARBA00009595"/>
    </source>
</evidence>
<keyword evidence="13" id="KW-1185">Reference proteome</keyword>
<dbReference type="PROSITE" id="PS51462">
    <property type="entry name" value="NUDIX"/>
    <property type="match status" value="1"/>
</dbReference>
<evidence type="ECO:0000313" key="13">
    <source>
        <dbReference type="Proteomes" id="UP000298049"/>
    </source>
</evidence>
<evidence type="ECO:0000256" key="1">
    <source>
        <dbReference type="ARBA" id="ARBA00001946"/>
    </source>
</evidence>
<dbReference type="OrthoDB" id="9791656at2"/>
<dbReference type="PANTHER" id="PTHR42904">
    <property type="entry name" value="NUDIX HYDROLASE, NUDC SUBFAMILY"/>
    <property type="match status" value="1"/>
</dbReference>